<keyword evidence="8" id="KW-1185">Reference proteome</keyword>
<dbReference type="GO" id="GO:0000785">
    <property type="term" value="C:chromatin"/>
    <property type="evidence" value="ECO:0007669"/>
    <property type="project" value="TreeGrafter"/>
</dbReference>
<proteinExistence type="predicted"/>
<name>A0A9P8IIR3_9PEZI</name>
<evidence type="ECO:0000313" key="8">
    <source>
        <dbReference type="Proteomes" id="UP000750711"/>
    </source>
</evidence>
<dbReference type="InterPro" id="IPR013083">
    <property type="entry name" value="Znf_RING/FYVE/PHD"/>
</dbReference>
<feature type="compositionally biased region" description="Polar residues" evidence="5">
    <location>
        <begin position="729"/>
        <end position="739"/>
    </location>
</feature>
<dbReference type="Gene3D" id="3.30.40.10">
    <property type="entry name" value="Zinc/RING finger domain, C3HC4 (zinc finger)"/>
    <property type="match status" value="1"/>
</dbReference>
<feature type="compositionally biased region" description="Polar residues" evidence="5">
    <location>
        <begin position="751"/>
        <end position="765"/>
    </location>
</feature>
<feature type="region of interest" description="Disordered" evidence="5">
    <location>
        <begin position="149"/>
        <end position="312"/>
    </location>
</feature>
<dbReference type="Proteomes" id="UP000750711">
    <property type="component" value="Unassembled WGS sequence"/>
</dbReference>
<feature type="compositionally biased region" description="Polar residues" evidence="5">
    <location>
        <begin position="194"/>
        <end position="206"/>
    </location>
</feature>
<dbReference type="PROSITE" id="PS51044">
    <property type="entry name" value="ZF_SP_RING"/>
    <property type="match status" value="1"/>
</dbReference>
<protein>
    <recommendedName>
        <fullName evidence="6">SP-RING-type domain-containing protein</fullName>
    </recommendedName>
</protein>
<feature type="compositionally biased region" description="Polar residues" evidence="5">
    <location>
        <begin position="812"/>
        <end position="836"/>
    </location>
</feature>
<evidence type="ECO:0000259" key="6">
    <source>
        <dbReference type="PROSITE" id="PS51044"/>
    </source>
</evidence>
<feature type="compositionally biased region" description="Polar residues" evidence="5">
    <location>
        <begin position="652"/>
        <end position="720"/>
    </location>
</feature>
<feature type="region of interest" description="Disordered" evidence="5">
    <location>
        <begin position="1247"/>
        <end position="1287"/>
    </location>
</feature>
<keyword evidence="2 4" id="KW-0863">Zinc-finger</keyword>
<evidence type="ECO:0000256" key="4">
    <source>
        <dbReference type="PROSITE-ProRule" id="PRU00452"/>
    </source>
</evidence>
<reference evidence="7" key="1">
    <citation type="submission" date="2021-03" db="EMBL/GenBank/DDBJ databases">
        <title>Comparative genomics and phylogenomic investigation of the class Geoglossomycetes provide insights into ecological specialization and systematics.</title>
        <authorList>
            <person name="Melie T."/>
            <person name="Pirro S."/>
            <person name="Miller A.N."/>
            <person name="Quandt A."/>
        </authorList>
    </citation>
    <scope>NUCLEOTIDE SEQUENCE</scope>
    <source>
        <strain evidence="7">CAQ_001_2017</strain>
    </source>
</reference>
<evidence type="ECO:0000256" key="2">
    <source>
        <dbReference type="ARBA" id="ARBA00022771"/>
    </source>
</evidence>
<comment type="caution">
    <text evidence="7">The sequence shown here is derived from an EMBL/GenBank/DDBJ whole genome shotgun (WGS) entry which is preliminary data.</text>
</comment>
<feature type="compositionally biased region" description="Basic and acidic residues" evidence="5">
    <location>
        <begin position="181"/>
        <end position="192"/>
    </location>
</feature>
<dbReference type="EMBL" id="JAGHQM010001714">
    <property type="protein sequence ID" value="KAH0552905.1"/>
    <property type="molecule type" value="Genomic_DNA"/>
</dbReference>
<dbReference type="InterPro" id="IPR004181">
    <property type="entry name" value="Znf_MIZ"/>
</dbReference>
<feature type="compositionally biased region" description="Polar residues" evidence="5">
    <location>
        <begin position="70"/>
        <end position="84"/>
    </location>
</feature>
<evidence type="ECO:0000256" key="3">
    <source>
        <dbReference type="ARBA" id="ARBA00022833"/>
    </source>
</evidence>
<evidence type="ECO:0000256" key="1">
    <source>
        <dbReference type="ARBA" id="ARBA00022723"/>
    </source>
</evidence>
<feature type="compositionally biased region" description="Low complexity" evidence="5">
    <location>
        <begin position="780"/>
        <end position="789"/>
    </location>
</feature>
<feature type="compositionally biased region" description="Polar residues" evidence="5">
    <location>
        <begin position="27"/>
        <end position="44"/>
    </location>
</feature>
<sequence length="1300" mass="141747">MAAALQFASSNTAVNAFIGGRHKSWMTQAGDVNTPPTANKQSGQRRPLSGQGAADLNRGALLYPPPPLLTSPSVDAASSQQTPIVPSEFPASASATPVHSASDHMGHPPVPFSAGRSPAQPQPTRRPDIQPLSNSTSPLLANTISIQRDSVGSGGLENNQTLPSPTPSDDVAQESSVSRKRFSEGLLERHETGAAQTHSPTTQNAQPPNPSSLDKRRRTQADTSSSSLPSPGLSMTNSPGLVQGQFQGQQPHGQAQGQMPNQVPNLIPNQVPNQGSNQGSNQGPNQGPNQVASQAPNQVPNQAPTQAPGRAPIQVHGQVPSQVASGVPSQILSQTPAAAPLYLNGSSSSGSPSHGNQTSTQPSSVPSHQQRASTTTTTSLPLGYGLLEKRNQLICGTAPDGCPSVFRSPNKPLLRNFLPVIERDCGQNMELATEHPRMKLLRDACMQEDWFYVALHQMFCLYTAQGQALVDMVGLSPKHLQAFRIISDLIRDNNLLSKERLIWFAKFPSSLQDLYARSDMYRYAVGLVKDFLLILPESYGRFQNDCRIRGTPPLVHELVIFMKLQSLTLQKVIYIAVRRFMWGPTEDDFSKRLLQCFHKNQNEYLAFLERQNTAQPATLQEICHAHRRIASEFVAIRTSQLAFYGVSSTTEQNSQGQQAQHAPQSLQGSQPSAPAAQVQNGPLEPNGQSTTPTTATRNALSNHTPLVQGHSNVNTSQTPMTRAAPRELSVNTQAAQQHLPTGLPSGARNMYASSPQTLSAGSPDTPTQLQLIYLQRLRQQQQQQENLDQVPPQRRTDQAEQRQDPIPIAPSPVTSQAISSPVTATPLSDGSSTSSPDARFLNQREVVARYLPPSLGSFPPGRVPGSSRQHPGNLRRPPRGRMSSGQTQARTPLLPPTNFTPITNPGLPNPAVTALHQAHLRSPYLKSAALPPTNEGRRLYQHVRHFPTKPKVFPRERPLLTFSFDVAVGDSGRVANYKNGAAEPPLQDGRDLRQIRIVGPGSLMYRIRCVKLPSAELLNDDEWSNTWEDKWVAAENKWPEHIFIDVNLTKLEARRRLHFGKDLPVDITDHVKPGENEVKVSILRSEREVNTHYAVGVETIEVTTHAEILNFVKENVIPAQESLNAIRAGLNAMPDDDDITVVNSDLTIGICDPFSARIFDIPVRSRSCLHRECFDLETFLMTRAPKPKRNDEPCMVDEWKCPLCTADARPHRLLIDGFLAEVRRELDVRRLDETKAIVVNKEGNWFPKAEPGGDDDMGGMGEDGSISVDSNSGAGTSAPLGEANAGSTKEKAIIVIDLDD</sequence>
<feature type="domain" description="SP-RING-type" evidence="6">
    <location>
        <begin position="1135"/>
        <end position="1228"/>
    </location>
</feature>
<evidence type="ECO:0000313" key="7">
    <source>
        <dbReference type="EMBL" id="KAH0552905.1"/>
    </source>
</evidence>
<keyword evidence="3" id="KW-0862">Zinc</keyword>
<feature type="compositionally biased region" description="Low complexity" evidence="5">
    <location>
        <begin position="224"/>
        <end position="258"/>
    </location>
</feature>
<dbReference type="GO" id="GO:0061665">
    <property type="term" value="F:SUMO ligase activity"/>
    <property type="evidence" value="ECO:0007669"/>
    <property type="project" value="TreeGrafter"/>
</dbReference>
<gene>
    <name evidence="7" type="ORF">GP486_006895</name>
</gene>
<feature type="compositionally biased region" description="Polar residues" evidence="5">
    <location>
        <begin position="259"/>
        <end position="305"/>
    </location>
</feature>
<organism evidence="7 8">
    <name type="scientific">Trichoglossum hirsutum</name>
    <dbReference type="NCBI Taxonomy" id="265104"/>
    <lineage>
        <taxon>Eukaryota</taxon>
        <taxon>Fungi</taxon>
        <taxon>Dikarya</taxon>
        <taxon>Ascomycota</taxon>
        <taxon>Pezizomycotina</taxon>
        <taxon>Geoglossomycetes</taxon>
        <taxon>Geoglossales</taxon>
        <taxon>Geoglossaceae</taxon>
        <taxon>Trichoglossum</taxon>
    </lineage>
</organism>
<feature type="region of interest" description="Disordered" evidence="5">
    <location>
        <begin position="27"/>
        <end position="136"/>
    </location>
</feature>
<feature type="compositionally biased region" description="Basic and acidic residues" evidence="5">
    <location>
        <begin position="794"/>
        <end position="803"/>
    </location>
</feature>
<feature type="compositionally biased region" description="Low complexity" evidence="5">
    <location>
        <begin position="345"/>
        <end position="355"/>
    </location>
</feature>
<evidence type="ECO:0000256" key="5">
    <source>
        <dbReference type="SAM" id="MobiDB-lite"/>
    </source>
</evidence>
<dbReference type="PANTHER" id="PTHR10782:SF4">
    <property type="entry name" value="TONALLI, ISOFORM E"/>
    <property type="match status" value="1"/>
</dbReference>
<feature type="compositionally biased region" description="Polar residues" evidence="5">
    <location>
        <begin position="149"/>
        <end position="163"/>
    </location>
</feature>
<feature type="region of interest" description="Disordered" evidence="5">
    <location>
        <begin position="780"/>
        <end position="895"/>
    </location>
</feature>
<feature type="compositionally biased region" description="Polar residues" evidence="5">
    <location>
        <begin position="356"/>
        <end position="380"/>
    </location>
</feature>
<accession>A0A9P8IIR3</accession>
<dbReference type="Pfam" id="PF02891">
    <property type="entry name" value="zf-MIZ"/>
    <property type="match status" value="1"/>
</dbReference>
<feature type="region of interest" description="Disordered" evidence="5">
    <location>
        <begin position="340"/>
        <end position="381"/>
    </location>
</feature>
<dbReference type="GO" id="GO:0016925">
    <property type="term" value="P:protein sumoylation"/>
    <property type="evidence" value="ECO:0007669"/>
    <property type="project" value="TreeGrafter"/>
</dbReference>
<dbReference type="GO" id="GO:0008270">
    <property type="term" value="F:zinc ion binding"/>
    <property type="evidence" value="ECO:0007669"/>
    <property type="project" value="UniProtKB-KW"/>
</dbReference>
<keyword evidence="1" id="KW-0479">Metal-binding</keyword>
<feature type="region of interest" description="Disordered" evidence="5">
    <location>
        <begin position="652"/>
        <end position="765"/>
    </location>
</feature>
<dbReference type="PANTHER" id="PTHR10782">
    <property type="entry name" value="ZINC FINGER MIZ DOMAIN-CONTAINING PROTEIN"/>
    <property type="match status" value="1"/>
</dbReference>